<comment type="subcellular location">
    <subcellularLocation>
        <location evidence="1">Cell membrane</location>
        <topology evidence="1">Multi-pass membrane protein</topology>
    </subcellularLocation>
</comment>
<feature type="transmembrane region" description="Helical" evidence="8">
    <location>
        <begin position="196"/>
        <end position="223"/>
    </location>
</feature>
<evidence type="ECO:0000256" key="2">
    <source>
        <dbReference type="ARBA" id="ARBA00022475"/>
    </source>
</evidence>
<dbReference type="InterPro" id="IPR018584">
    <property type="entry name" value="GT87"/>
</dbReference>
<proteinExistence type="inferred from homology"/>
<comment type="caution">
    <text evidence="9">The sequence shown here is derived from an EMBL/GenBank/DDBJ whole genome shotgun (WGS) entry which is preliminary data.</text>
</comment>
<dbReference type="RefSeq" id="WP_167112994.1">
    <property type="nucleotide sequence ID" value="NZ_JAANOU010000001.1"/>
</dbReference>
<keyword evidence="4 8" id="KW-0812">Transmembrane</keyword>
<feature type="transmembrane region" description="Helical" evidence="8">
    <location>
        <begin position="369"/>
        <end position="388"/>
    </location>
</feature>
<evidence type="ECO:0000256" key="1">
    <source>
        <dbReference type="ARBA" id="ARBA00004651"/>
    </source>
</evidence>
<evidence type="ECO:0000256" key="7">
    <source>
        <dbReference type="ARBA" id="ARBA00024033"/>
    </source>
</evidence>
<feature type="transmembrane region" description="Helical" evidence="8">
    <location>
        <begin position="259"/>
        <end position="275"/>
    </location>
</feature>
<protein>
    <submittedName>
        <fullName evidence="9">Alpha-1,2-mannosyltransferase</fullName>
        <ecNumber evidence="9">2.4.1.-</ecNumber>
    </submittedName>
</protein>
<evidence type="ECO:0000256" key="6">
    <source>
        <dbReference type="ARBA" id="ARBA00023136"/>
    </source>
</evidence>
<comment type="similarity">
    <text evidence="7">Belongs to the glycosyltransferase 87 family.</text>
</comment>
<feature type="transmembrane region" description="Helical" evidence="8">
    <location>
        <begin position="282"/>
        <end position="297"/>
    </location>
</feature>
<keyword evidence="10" id="KW-1185">Reference proteome</keyword>
<reference evidence="9 10" key="1">
    <citation type="submission" date="2020-03" db="EMBL/GenBank/DDBJ databases">
        <title>Sequencing the genomes of 1000 actinobacteria strains.</title>
        <authorList>
            <person name="Klenk H.-P."/>
        </authorList>
    </citation>
    <scope>NUCLEOTIDE SEQUENCE [LARGE SCALE GENOMIC DNA]</scope>
    <source>
        <strain evidence="9 10">DSM 45668</strain>
    </source>
</reference>
<feature type="transmembrane region" description="Helical" evidence="8">
    <location>
        <begin position="303"/>
        <end position="320"/>
    </location>
</feature>
<gene>
    <name evidence="9" type="ORF">FHX46_002187</name>
</gene>
<keyword evidence="5 8" id="KW-1133">Transmembrane helix</keyword>
<evidence type="ECO:0000256" key="4">
    <source>
        <dbReference type="ARBA" id="ARBA00022692"/>
    </source>
</evidence>
<dbReference type="Pfam" id="PF09594">
    <property type="entry name" value="GT87"/>
    <property type="match status" value="1"/>
</dbReference>
<evidence type="ECO:0000313" key="9">
    <source>
        <dbReference type="EMBL" id="NIH79657.1"/>
    </source>
</evidence>
<name>A0ABX0SUP2_9PSEU</name>
<keyword evidence="2" id="KW-1003">Cell membrane</keyword>
<dbReference type="EMBL" id="JAANOU010000001">
    <property type="protein sequence ID" value="NIH79657.1"/>
    <property type="molecule type" value="Genomic_DNA"/>
</dbReference>
<accession>A0ABX0SUP2</accession>
<evidence type="ECO:0000313" key="10">
    <source>
        <dbReference type="Proteomes" id="UP000754495"/>
    </source>
</evidence>
<feature type="transmembrane region" description="Helical" evidence="8">
    <location>
        <begin position="88"/>
        <end position="107"/>
    </location>
</feature>
<feature type="transmembrane region" description="Helical" evidence="8">
    <location>
        <begin position="327"/>
        <end position="349"/>
    </location>
</feature>
<keyword evidence="9" id="KW-0328">Glycosyltransferase</keyword>
<feature type="transmembrane region" description="Helical" evidence="8">
    <location>
        <begin position="145"/>
        <end position="164"/>
    </location>
</feature>
<evidence type="ECO:0000256" key="8">
    <source>
        <dbReference type="SAM" id="Phobius"/>
    </source>
</evidence>
<organism evidence="9 10">
    <name type="scientific">Amycolatopsis viridis</name>
    <dbReference type="NCBI Taxonomy" id="185678"/>
    <lineage>
        <taxon>Bacteria</taxon>
        <taxon>Bacillati</taxon>
        <taxon>Actinomycetota</taxon>
        <taxon>Actinomycetes</taxon>
        <taxon>Pseudonocardiales</taxon>
        <taxon>Pseudonocardiaceae</taxon>
        <taxon>Amycolatopsis</taxon>
    </lineage>
</organism>
<evidence type="ECO:0000256" key="5">
    <source>
        <dbReference type="ARBA" id="ARBA00022989"/>
    </source>
</evidence>
<keyword evidence="6 8" id="KW-0472">Membrane</keyword>
<feature type="transmembrane region" description="Helical" evidence="8">
    <location>
        <begin position="55"/>
        <end position="76"/>
    </location>
</feature>
<dbReference type="GO" id="GO:0016757">
    <property type="term" value="F:glycosyltransferase activity"/>
    <property type="evidence" value="ECO:0007669"/>
    <property type="project" value="UniProtKB-KW"/>
</dbReference>
<feature type="transmembrane region" description="Helical" evidence="8">
    <location>
        <begin position="113"/>
        <end position="133"/>
    </location>
</feature>
<dbReference type="Proteomes" id="UP000754495">
    <property type="component" value="Unassembled WGS sequence"/>
</dbReference>
<keyword evidence="3 9" id="KW-0808">Transferase</keyword>
<feature type="transmembrane region" description="Helical" evidence="8">
    <location>
        <begin position="170"/>
        <end position="189"/>
    </location>
</feature>
<dbReference type="EC" id="2.4.1.-" evidence="9"/>
<evidence type="ECO:0000256" key="3">
    <source>
        <dbReference type="ARBA" id="ARBA00022679"/>
    </source>
</evidence>
<sequence>MRKYLWLLPVPCAVWLFFATLGMMHALPARPQLDLEVYRFGVQAWWDGKDMYGPLPAVANGAHLPFVYPPFAALLLSPLAMLPWNAAVTTLYILNWLCVFGTVYLVVRAVRPSLGRDGGVAVASVVLPLTVFLEPVRDTFGFGQVSIIMMALVAVDCLAGRTVWPRGFGIGLAAALKLTPAAFVLFFLIRRDYRSAIVSAITFGVATAIGFAADFGGSITYWFRGGLSGGGVSGTAFSTNQAIEAVIVRTGLSGVAEKAVWIVLVLALLAVVASAMRRAEPVLALLANAGLALLVSPTSWSHYYVWVVPALVVMLAFAARRAAERSWLAAAWVAWGVLTTVLFILAPFHHLPQTDFPVVHRDWSLLEQLSAATYVLLGVALLLAFAILRRKRPQPLDEPVTPARRPAGAASP</sequence>